<dbReference type="EMBL" id="JAVXUP010001118">
    <property type="protein sequence ID" value="KAK3015787.1"/>
    <property type="molecule type" value="Genomic_DNA"/>
</dbReference>
<reference evidence="2" key="1">
    <citation type="submission" date="2022-12" db="EMBL/GenBank/DDBJ databases">
        <title>Draft genome assemblies for two species of Escallonia (Escalloniales).</title>
        <authorList>
            <person name="Chanderbali A."/>
            <person name="Dervinis C."/>
            <person name="Anghel I."/>
            <person name="Soltis D."/>
            <person name="Soltis P."/>
            <person name="Zapata F."/>
        </authorList>
    </citation>
    <scope>NUCLEOTIDE SEQUENCE</scope>
    <source>
        <strain evidence="2">UCBG64.0493</strain>
        <tissue evidence="2">Leaf</tissue>
    </source>
</reference>
<comment type="caution">
    <text evidence="2">The sequence shown here is derived from an EMBL/GenBank/DDBJ whole genome shotgun (WGS) entry which is preliminary data.</text>
</comment>
<feature type="compositionally biased region" description="Polar residues" evidence="1">
    <location>
        <begin position="17"/>
        <end position="52"/>
    </location>
</feature>
<evidence type="ECO:0000313" key="3">
    <source>
        <dbReference type="Proteomes" id="UP001188597"/>
    </source>
</evidence>
<evidence type="ECO:0000256" key="1">
    <source>
        <dbReference type="SAM" id="MobiDB-lite"/>
    </source>
</evidence>
<feature type="compositionally biased region" description="Low complexity" evidence="1">
    <location>
        <begin position="1"/>
        <end position="16"/>
    </location>
</feature>
<dbReference type="Proteomes" id="UP001188597">
    <property type="component" value="Unassembled WGS sequence"/>
</dbReference>
<gene>
    <name evidence="2" type="ORF">RJ639_005442</name>
</gene>
<proteinExistence type="predicted"/>
<protein>
    <submittedName>
        <fullName evidence="2">Uncharacterized protein</fullName>
    </submittedName>
</protein>
<evidence type="ECO:0000313" key="2">
    <source>
        <dbReference type="EMBL" id="KAK3015787.1"/>
    </source>
</evidence>
<sequence length="292" mass="32807">MSSTSSSSSSSSSTSSPENTLASDIESRSSQVGTSTLRSQVGTFTPQASTSFPRRDALGDIKDEAKDKFNEETWLLQTTKGTNEQAEQCRAFGGISFASTFTARVPALQELANYGTDLEMSVYEGQIRSGYRLPMHPYAVAFFNYYNMALAQLVPNGWRKLLGLFILFEPRVRIIRRGPKSNKGWHSRYFFIQRSSGRWEFPRKWNAFCKDYEKKGFLAPDAHTKKLLDHIKRRGAFCIDEPLTDQKLRHARLISPTPVPPLPPTPVVEPRVVLGHKSPELVLGHRLLGLPV</sequence>
<keyword evidence="3" id="KW-1185">Reference proteome</keyword>
<name>A0AA88VXB1_9ASTE</name>
<dbReference type="AlphaFoldDB" id="A0AA88VXB1"/>
<feature type="region of interest" description="Disordered" evidence="1">
    <location>
        <begin position="1"/>
        <end position="56"/>
    </location>
</feature>
<accession>A0AA88VXB1</accession>
<organism evidence="2 3">
    <name type="scientific">Escallonia herrerae</name>
    <dbReference type="NCBI Taxonomy" id="1293975"/>
    <lineage>
        <taxon>Eukaryota</taxon>
        <taxon>Viridiplantae</taxon>
        <taxon>Streptophyta</taxon>
        <taxon>Embryophyta</taxon>
        <taxon>Tracheophyta</taxon>
        <taxon>Spermatophyta</taxon>
        <taxon>Magnoliopsida</taxon>
        <taxon>eudicotyledons</taxon>
        <taxon>Gunneridae</taxon>
        <taxon>Pentapetalae</taxon>
        <taxon>asterids</taxon>
        <taxon>campanulids</taxon>
        <taxon>Escalloniales</taxon>
        <taxon>Escalloniaceae</taxon>
        <taxon>Escallonia</taxon>
    </lineage>
</organism>